<evidence type="ECO:0000313" key="4">
    <source>
        <dbReference type="Proteomes" id="UP001634007"/>
    </source>
</evidence>
<evidence type="ECO:0000256" key="2">
    <source>
        <dbReference type="SAM" id="Phobius"/>
    </source>
</evidence>
<keyword evidence="4" id="KW-1185">Reference proteome</keyword>
<keyword evidence="2" id="KW-0812">Transmembrane</keyword>
<gene>
    <name evidence="3" type="ORF">ACJRO7_014699</name>
</gene>
<proteinExistence type="predicted"/>
<protein>
    <submittedName>
        <fullName evidence="3">Uncharacterized protein</fullName>
    </submittedName>
</protein>
<evidence type="ECO:0000313" key="3">
    <source>
        <dbReference type="EMBL" id="KAL3745619.1"/>
    </source>
</evidence>
<dbReference type="AlphaFoldDB" id="A0ABD3L4V1"/>
<evidence type="ECO:0000256" key="1">
    <source>
        <dbReference type="SAM" id="MobiDB-lite"/>
    </source>
</evidence>
<keyword evidence="2" id="KW-0472">Membrane</keyword>
<comment type="caution">
    <text evidence="3">The sequence shown here is derived from an EMBL/GenBank/DDBJ whole genome shotgun (WGS) entry which is preliminary data.</text>
</comment>
<organism evidence="3 4">
    <name type="scientific">Eucalyptus globulus</name>
    <name type="common">Tasmanian blue gum</name>
    <dbReference type="NCBI Taxonomy" id="34317"/>
    <lineage>
        <taxon>Eukaryota</taxon>
        <taxon>Viridiplantae</taxon>
        <taxon>Streptophyta</taxon>
        <taxon>Embryophyta</taxon>
        <taxon>Tracheophyta</taxon>
        <taxon>Spermatophyta</taxon>
        <taxon>Magnoliopsida</taxon>
        <taxon>eudicotyledons</taxon>
        <taxon>Gunneridae</taxon>
        <taxon>Pentapetalae</taxon>
        <taxon>rosids</taxon>
        <taxon>malvids</taxon>
        <taxon>Myrtales</taxon>
        <taxon>Myrtaceae</taxon>
        <taxon>Myrtoideae</taxon>
        <taxon>Eucalypteae</taxon>
        <taxon>Eucalyptus</taxon>
    </lineage>
</organism>
<reference evidence="3 4" key="1">
    <citation type="submission" date="2024-11" db="EMBL/GenBank/DDBJ databases">
        <title>Chromosome-level genome assembly of Eucalyptus globulus Labill. provides insights into its genome evolution.</title>
        <authorList>
            <person name="Li X."/>
        </authorList>
    </citation>
    <scope>NUCLEOTIDE SEQUENCE [LARGE SCALE GENOMIC DNA]</scope>
    <source>
        <strain evidence="3">CL2024</strain>
        <tissue evidence="3">Fresh tender leaves</tissue>
    </source>
</reference>
<feature type="transmembrane region" description="Helical" evidence="2">
    <location>
        <begin position="35"/>
        <end position="57"/>
    </location>
</feature>
<accession>A0ABD3L4V1</accession>
<name>A0ABD3L4V1_EUCGL</name>
<dbReference type="Proteomes" id="UP001634007">
    <property type="component" value="Unassembled WGS sequence"/>
</dbReference>
<feature type="region of interest" description="Disordered" evidence="1">
    <location>
        <begin position="72"/>
        <end position="93"/>
    </location>
</feature>
<feature type="compositionally biased region" description="Pro residues" evidence="1">
    <location>
        <begin position="77"/>
        <end position="86"/>
    </location>
</feature>
<keyword evidence="2" id="KW-1133">Transmembrane helix</keyword>
<sequence length="93" mass="10352">MAGENYWRRAADTHKVRVGDTTDAWRRPSGKSFPYNTTTMLVGGLLLVSAVGLYTVYADRRHKAREVVMVADRVAERPPPPPPPTPADAHPRK</sequence>
<dbReference type="EMBL" id="JBJKBG010000003">
    <property type="protein sequence ID" value="KAL3745619.1"/>
    <property type="molecule type" value="Genomic_DNA"/>
</dbReference>